<dbReference type="RefSeq" id="WP_338600793.1">
    <property type="nucleotide sequence ID" value="NZ_AP028679.1"/>
</dbReference>
<dbReference type="SUPFAM" id="SSF54106">
    <property type="entry name" value="LysM domain"/>
    <property type="match status" value="1"/>
</dbReference>
<feature type="compositionally biased region" description="Low complexity" evidence="2">
    <location>
        <begin position="163"/>
        <end position="180"/>
    </location>
</feature>
<dbReference type="PANTHER" id="PTHR33734:SF22">
    <property type="entry name" value="MEMBRANE-BOUND LYTIC MUREIN TRANSGLYCOSYLASE D"/>
    <property type="match status" value="1"/>
</dbReference>
<evidence type="ECO:0000256" key="2">
    <source>
        <dbReference type="SAM" id="MobiDB-lite"/>
    </source>
</evidence>
<dbReference type="SMART" id="SM00257">
    <property type="entry name" value="LysM"/>
    <property type="match status" value="1"/>
</dbReference>
<feature type="transmembrane region" description="Helical" evidence="3">
    <location>
        <begin position="53"/>
        <end position="74"/>
    </location>
</feature>
<dbReference type="EMBL" id="AP028679">
    <property type="protein sequence ID" value="BEQ15817.1"/>
    <property type="molecule type" value="Genomic_DNA"/>
</dbReference>
<evidence type="ECO:0000313" key="5">
    <source>
        <dbReference type="EMBL" id="BEQ15817.1"/>
    </source>
</evidence>
<dbReference type="Gene3D" id="3.10.350.10">
    <property type="entry name" value="LysM domain"/>
    <property type="match status" value="1"/>
</dbReference>
<dbReference type="Pfam" id="PF01476">
    <property type="entry name" value="LysM"/>
    <property type="match status" value="1"/>
</dbReference>
<dbReference type="GO" id="GO:0008932">
    <property type="term" value="F:lytic endotransglycosylase activity"/>
    <property type="evidence" value="ECO:0007669"/>
    <property type="project" value="TreeGrafter"/>
</dbReference>
<evidence type="ECO:0000313" key="6">
    <source>
        <dbReference type="Proteomes" id="UP001366166"/>
    </source>
</evidence>
<gene>
    <name evidence="5" type="ORF">FAK_28830</name>
</gene>
<evidence type="ECO:0000259" key="4">
    <source>
        <dbReference type="PROSITE" id="PS51782"/>
    </source>
</evidence>
<dbReference type="Proteomes" id="UP001366166">
    <property type="component" value="Chromosome"/>
</dbReference>
<protein>
    <recommendedName>
        <fullName evidence="4">LysM domain-containing protein</fullName>
    </recommendedName>
</protein>
<dbReference type="PROSITE" id="PS51782">
    <property type="entry name" value="LYSM"/>
    <property type="match status" value="1"/>
</dbReference>
<feature type="coiled-coil region" evidence="1">
    <location>
        <begin position="98"/>
        <end position="152"/>
    </location>
</feature>
<feature type="compositionally biased region" description="Basic and acidic residues" evidence="2">
    <location>
        <begin position="181"/>
        <end position="201"/>
    </location>
</feature>
<feature type="region of interest" description="Disordered" evidence="2">
    <location>
        <begin position="157"/>
        <end position="201"/>
    </location>
</feature>
<keyword evidence="3" id="KW-1133">Transmembrane helix</keyword>
<evidence type="ECO:0000256" key="1">
    <source>
        <dbReference type="SAM" id="Coils"/>
    </source>
</evidence>
<feature type="domain" description="LysM" evidence="4">
    <location>
        <begin position="200"/>
        <end position="243"/>
    </location>
</feature>
<keyword evidence="6" id="KW-1185">Reference proteome</keyword>
<name>A0AAU9EH60_9BACT</name>
<dbReference type="InterPro" id="IPR018392">
    <property type="entry name" value="LysM"/>
</dbReference>
<dbReference type="AlphaFoldDB" id="A0AAU9EH60"/>
<dbReference type="Gene3D" id="1.20.5.340">
    <property type="match status" value="1"/>
</dbReference>
<evidence type="ECO:0000256" key="3">
    <source>
        <dbReference type="SAM" id="Phobius"/>
    </source>
</evidence>
<organism evidence="5 6">
    <name type="scientific">Desulfoferula mesophila</name>
    <dbReference type="NCBI Taxonomy" id="3058419"/>
    <lineage>
        <taxon>Bacteria</taxon>
        <taxon>Pseudomonadati</taxon>
        <taxon>Thermodesulfobacteriota</taxon>
        <taxon>Desulfarculia</taxon>
        <taxon>Desulfarculales</taxon>
        <taxon>Desulfarculaceae</taxon>
        <taxon>Desulfoferula</taxon>
    </lineage>
</organism>
<keyword evidence="3" id="KW-0812">Transmembrane</keyword>
<feature type="region of interest" description="Disordered" evidence="2">
    <location>
        <begin position="1"/>
        <end position="48"/>
    </location>
</feature>
<dbReference type="InterPro" id="IPR036779">
    <property type="entry name" value="LysM_dom_sf"/>
</dbReference>
<dbReference type="KEGG" id="dmp:FAK_28830"/>
<dbReference type="CDD" id="cd00118">
    <property type="entry name" value="LysM"/>
    <property type="match status" value="1"/>
</dbReference>
<accession>A0AAU9EH60</accession>
<keyword evidence="1" id="KW-0175">Coiled coil</keyword>
<dbReference type="PANTHER" id="PTHR33734">
    <property type="entry name" value="LYSM DOMAIN-CONTAINING GPI-ANCHORED PROTEIN 2"/>
    <property type="match status" value="1"/>
</dbReference>
<reference evidence="6" key="1">
    <citation type="journal article" date="2023" name="Arch. Microbiol.">
        <title>Desulfoferula mesophilus gen. nov. sp. nov., a mesophilic sulfate-reducing bacterium isolated from a brackish lake sediment.</title>
        <authorList>
            <person name="Watanabe T."/>
            <person name="Yabe T."/>
            <person name="Tsuji J.M."/>
            <person name="Fukui M."/>
        </authorList>
    </citation>
    <scope>NUCLEOTIDE SEQUENCE [LARGE SCALE GENOMIC DNA]</scope>
    <source>
        <strain evidence="6">12FAK</strain>
    </source>
</reference>
<keyword evidence="3" id="KW-0472">Membrane</keyword>
<sequence length="245" mass="26070">MISSYDDMGPRIDLGGETPPPEAPSPGLGPKAPRIPGAAPTLRPSAPKSGPGALGLVSLLLSLLALSVAIWGLLSQPEMIPQPPISSSVVPGATAERVAKLEKDVGDLMLRMVTLEKEIKAVSSKAGSVTKLTELSNRVAGLQDRVDALSVERKISTMEKKSAAPAPSAAPAKAAPAKAAPPKEEPKPAPKAKEPEREKQVYTVRRGDTLFTIAQRYKVTMRDIKTWNNLRSNMVMIGQKLVIYK</sequence>
<proteinExistence type="predicted"/>